<feature type="region of interest" description="Disordered" evidence="1">
    <location>
        <begin position="1"/>
        <end position="24"/>
    </location>
</feature>
<dbReference type="AlphaFoldDB" id="A0A9P9KCU6"/>
<protein>
    <submittedName>
        <fullName evidence="2">Uncharacterized protein</fullName>
    </submittedName>
</protein>
<gene>
    <name evidence="2" type="ORF">B0J15DRAFT_551248</name>
</gene>
<evidence type="ECO:0000256" key="1">
    <source>
        <dbReference type="SAM" id="MobiDB-lite"/>
    </source>
</evidence>
<proteinExistence type="predicted"/>
<dbReference type="Proteomes" id="UP000736672">
    <property type="component" value="Unassembled WGS sequence"/>
</dbReference>
<evidence type="ECO:0000313" key="3">
    <source>
        <dbReference type="Proteomes" id="UP000736672"/>
    </source>
</evidence>
<dbReference type="EMBL" id="JAGTJS010000014">
    <property type="protein sequence ID" value="KAH7248339.1"/>
    <property type="molecule type" value="Genomic_DNA"/>
</dbReference>
<organism evidence="2 3">
    <name type="scientific">Fusarium solani</name>
    <name type="common">Filamentous fungus</name>
    <dbReference type="NCBI Taxonomy" id="169388"/>
    <lineage>
        <taxon>Eukaryota</taxon>
        <taxon>Fungi</taxon>
        <taxon>Dikarya</taxon>
        <taxon>Ascomycota</taxon>
        <taxon>Pezizomycotina</taxon>
        <taxon>Sordariomycetes</taxon>
        <taxon>Hypocreomycetidae</taxon>
        <taxon>Hypocreales</taxon>
        <taxon>Nectriaceae</taxon>
        <taxon>Fusarium</taxon>
        <taxon>Fusarium solani species complex</taxon>
    </lineage>
</organism>
<evidence type="ECO:0000313" key="2">
    <source>
        <dbReference type="EMBL" id="KAH7248339.1"/>
    </source>
</evidence>
<comment type="caution">
    <text evidence="2">The sequence shown here is derived from an EMBL/GenBank/DDBJ whole genome shotgun (WGS) entry which is preliminary data.</text>
</comment>
<accession>A0A9P9KCU6</accession>
<dbReference type="OrthoDB" id="3438035at2759"/>
<reference evidence="2" key="1">
    <citation type="journal article" date="2021" name="Nat. Commun.">
        <title>Genetic determinants of endophytism in the Arabidopsis root mycobiome.</title>
        <authorList>
            <person name="Mesny F."/>
            <person name="Miyauchi S."/>
            <person name="Thiergart T."/>
            <person name="Pickel B."/>
            <person name="Atanasova L."/>
            <person name="Karlsson M."/>
            <person name="Huettel B."/>
            <person name="Barry K.W."/>
            <person name="Haridas S."/>
            <person name="Chen C."/>
            <person name="Bauer D."/>
            <person name="Andreopoulos W."/>
            <person name="Pangilinan J."/>
            <person name="LaButti K."/>
            <person name="Riley R."/>
            <person name="Lipzen A."/>
            <person name="Clum A."/>
            <person name="Drula E."/>
            <person name="Henrissat B."/>
            <person name="Kohler A."/>
            <person name="Grigoriev I.V."/>
            <person name="Martin F.M."/>
            <person name="Hacquard S."/>
        </authorList>
    </citation>
    <scope>NUCLEOTIDE SEQUENCE</scope>
    <source>
        <strain evidence="2">FSSC 5 MPI-SDFR-AT-0091</strain>
    </source>
</reference>
<sequence>MSDEQTESPGSSIVSSHPIGEGSQATRFSHHTHFRHVLRSKPLDLDADGSHEGNIDTDQIRILTVAETALKDAHRLYSSGSLDRKMTQQRAKRLNEFRDTGGLSNGKPGGFRSFNNEFSLASYFRRTKRPLVYYYYRVVFNEDSHFTRENKDQVPPRDVTEPTP</sequence>
<keyword evidence="3" id="KW-1185">Reference proteome</keyword>
<name>A0A9P9KCU6_FUSSL</name>